<keyword evidence="2" id="KW-1185">Reference proteome</keyword>
<dbReference type="Pfam" id="PF11863">
    <property type="entry name" value="DUF3383"/>
    <property type="match status" value="1"/>
</dbReference>
<protein>
    <submittedName>
        <fullName evidence="1">DUF3383 domain-containing protein</fullName>
    </submittedName>
</protein>
<gene>
    <name evidence="1" type="ORF">DAI18_18160</name>
</gene>
<accession>A0A2S0PEG4</accession>
<reference evidence="1 2" key="1">
    <citation type="submission" date="2018-04" db="EMBL/GenBank/DDBJ databases">
        <title>Denitrifier Microvirgula.</title>
        <authorList>
            <person name="Anderson E."/>
            <person name="Jang J."/>
            <person name="Ishii S."/>
        </authorList>
    </citation>
    <scope>NUCLEOTIDE SEQUENCE [LARGE SCALE GENOMIC DNA]</scope>
    <source>
        <strain evidence="1 2">BE2.4</strain>
    </source>
</reference>
<dbReference type="Proteomes" id="UP000244173">
    <property type="component" value="Chromosome"/>
</dbReference>
<dbReference type="OrthoDB" id="5465420at2"/>
<dbReference type="InterPro" id="IPR021808">
    <property type="entry name" value="DUF3383"/>
</dbReference>
<dbReference type="EMBL" id="CP028519">
    <property type="protein sequence ID" value="AVY95751.1"/>
    <property type="molecule type" value="Genomic_DNA"/>
</dbReference>
<sequence length="501" mass="53766">MSLPLSQIVNVQLNIQPRSSARRDFGTLALFTPESGNVFGDASTLYIDCAEQSDVEAAFGTNSETARATRPFFAQTPRPKSMMVARWVRTGRTIPAVKSALSGSPLSNTLAELKAVTDGRFSLAIGGSQYDVTGLDLSAAVDLQGVAAAIDAKITAKKVSCRHDAVGNRFIIEADQAGADDATRLGYATDSTGAGTYLGGMLKLEAGQADITSGANAVTLPAETLPEAFARLQDKNPGWYAAVPAAQLDDDEIAAASGWIQAADKKIFGYTTSKASHIEFVQGNVFKALYDRQAYRTVALYDRDDYYAAMSWLARALSVNFAANNSTLTMKFKDLPGITADSLTLTEANKCTRLGLNFYTYFDDTAMVAEGTVVGGRFFDEIHILDWFVDAVQKEVFAVLKRSPTKIPLTDAGTAKLIAAVKKVAREGVKNGAFAPGVWNGDPFGTLETGDRLDDGFYVWADTVDNLSTSDREKRKAPPLQVALKLAGAIHGVDIIVNFDR</sequence>
<dbReference type="AlphaFoldDB" id="A0A2S0PEG4"/>
<proteinExistence type="predicted"/>
<dbReference type="KEGG" id="maer:DAI18_18160"/>
<name>A0A2S0PEG4_9NEIS</name>
<evidence type="ECO:0000313" key="2">
    <source>
        <dbReference type="Proteomes" id="UP000244173"/>
    </source>
</evidence>
<dbReference type="RefSeq" id="WP_107890142.1">
    <property type="nucleotide sequence ID" value="NZ_CP028519.1"/>
</dbReference>
<organism evidence="1 2">
    <name type="scientific">Microvirgula aerodenitrificans</name>
    <dbReference type="NCBI Taxonomy" id="57480"/>
    <lineage>
        <taxon>Bacteria</taxon>
        <taxon>Pseudomonadati</taxon>
        <taxon>Pseudomonadota</taxon>
        <taxon>Betaproteobacteria</taxon>
        <taxon>Neisseriales</taxon>
        <taxon>Aquaspirillaceae</taxon>
        <taxon>Microvirgula</taxon>
    </lineage>
</organism>
<evidence type="ECO:0000313" key="1">
    <source>
        <dbReference type="EMBL" id="AVY95751.1"/>
    </source>
</evidence>